<keyword evidence="2" id="KW-0119">Carbohydrate metabolism</keyword>
<dbReference type="GO" id="GO:0000272">
    <property type="term" value="P:polysaccharide catabolic process"/>
    <property type="evidence" value="ECO:0007669"/>
    <property type="project" value="UniProtKB-KW"/>
</dbReference>
<keyword evidence="1" id="KW-0378">Hydrolase</keyword>
<name>A0A6M0SB34_9CYAN</name>
<reference evidence="5 6" key="1">
    <citation type="journal article" date="2020" name="Microb. Ecol.">
        <title>Ecogenomics of the Marine Benthic Filamentous Cyanobacterium Adonisia.</title>
        <authorList>
            <person name="Walter J.M."/>
            <person name="Coutinho F.H."/>
            <person name="Leomil L."/>
            <person name="Hargreaves P.I."/>
            <person name="Campeao M.E."/>
            <person name="Vieira V.V."/>
            <person name="Silva B.S."/>
            <person name="Fistarol G.O."/>
            <person name="Salomon P.S."/>
            <person name="Sawabe T."/>
            <person name="Mino S."/>
            <person name="Hosokawa M."/>
            <person name="Miyashita H."/>
            <person name="Maruyama F."/>
            <person name="van Verk M.C."/>
            <person name="Dutilh B.E."/>
            <person name="Thompson C.C."/>
            <person name="Thompson F.L."/>
        </authorList>
    </citation>
    <scope>NUCLEOTIDE SEQUENCE [LARGE SCALE GENOMIC DNA]</scope>
    <source>
        <strain evidence="5 6">CCMR0082</strain>
    </source>
</reference>
<dbReference type="Pfam" id="PF00331">
    <property type="entry name" value="Glyco_hydro_10"/>
    <property type="match status" value="1"/>
</dbReference>
<dbReference type="AlphaFoldDB" id="A0A6M0SB34"/>
<comment type="caution">
    <text evidence="5">The sequence shown here is derived from an EMBL/GenBank/DDBJ whole genome shotgun (WGS) entry which is preliminary data.</text>
</comment>
<evidence type="ECO:0000256" key="1">
    <source>
        <dbReference type="ARBA" id="ARBA00022801"/>
    </source>
</evidence>
<gene>
    <name evidence="5" type="ORF">D0962_23440</name>
</gene>
<protein>
    <recommendedName>
        <fullName evidence="4">GH10 domain-containing protein</fullName>
    </recommendedName>
</protein>
<evidence type="ECO:0000313" key="6">
    <source>
        <dbReference type="Proteomes" id="UP000473574"/>
    </source>
</evidence>
<proteinExistence type="predicted"/>
<feature type="domain" description="GH10" evidence="4">
    <location>
        <begin position="43"/>
        <end position="170"/>
    </location>
</feature>
<keyword evidence="3" id="KW-0624">Polysaccharide degradation</keyword>
<organism evidence="5 6">
    <name type="scientific">Adonisia turfae CCMR0082</name>
    <dbReference type="NCBI Taxonomy" id="2304604"/>
    <lineage>
        <taxon>Bacteria</taxon>
        <taxon>Bacillati</taxon>
        <taxon>Cyanobacteriota</taxon>
        <taxon>Adonisia</taxon>
        <taxon>Adonisia turfae</taxon>
    </lineage>
</organism>
<dbReference type="GO" id="GO:0004553">
    <property type="term" value="F:hydrolase activity, hydrolyzing O-glycosyl compounds"/>
    <property type="evidence" value="ECO:0007669"/>
    <property type="project" value="InterPro"/>
</dbReference>
<evidence type="ECO:0000256" key="2">
    <source>
        <dbReference type="ARBA" id="ARBA00023277"/>
    </source>
</evidence>
<dbReference type="Proteomes" id="UP000473574">
    <property type="component" value="Unassembled WGS sequence"/>
</dbReference>
<dbReference type="Gene3D" id="3.20.20.80">
    <property type="entry name" value="Glycosidases"/>
    <property type="match status" value="1"/>
</dbReference>
<evidence type="ECO:0000259" key="4">
    <source>
        <dbReference type="Pfam" id="PF00331"/>
    </source>
</evidence>
<evidence type="ECO:0000313" key="5">
    <source>
        <dbReference type="EMBL" id="NEZ65674.1"/>
    </source>
</evidence>
<evidence type="ECO:0000256" key="3">
    <source>
        <dbReference type="ARBA" id="ARBA00023326"/>
    </source>
</evidence>
<dbReference type="InterPro" id="IPR017853">
    <property type="entry name" value="GH"/>
</dbReference>
<dbReference type="SUPFAM" id="SSF51445">
    <property type="entry name" value="(Trans)glycosidases"/>
    <property type="match status" value="1"/>
</dbReference>
<dbReference type="InterPro" id="IPR001000">
    <property type="entry name" value="GH10_dom"/>
</dbReference>
<dbReference type="EMBL" id="QZCE01000002">
    <property type="protein sequence ID" value="NEZ65674.1"/>
    <property type="molecule type" value="Genomic_DNA"/>
</dbReference>
<sequence length="257" mass="29754">MEQLLNLMLIGSKYIHKDPGIHKDFKHITLDAWSEGSEQRNHVDSLLEELKLQGKVVHGHNILDKRYRPKVQDLEELLSWVRTKVLGVSGIHSWDVLNEMLGIFPDRWLLAVLEEMRNLQPNSLLFWNEYALKNRDYWNQVMQLAEIAKQRGILDGLGIQRHIDIRGKLPYSAVTKPAHALECHLKSWTTEKRLVHEINRIHELELLCHISEISIVCFPGQEDVAQSFLDSLIRIAEKAGSWKATMWGVPIIKVIAR</sequence>
<accession>A0A6M0SB34</accession>